<dbReference type="Pfam" id="PF26130">
    <property type="entry name" value="PB1-like"/>
    <property type="match status" value="1"/>
</dbReference>
<dbReference type="EMBL" id="JBFOLK010000014">
    <property type="protein sequence ID" value="KAL2461947.1"/>
    <property type="molecule type" value="Genomic_DNA"/>
</dbReference>
<evidence type="ECO:0000313" key="3">
    <source>
        <dbReference type="Proteomes" id="UP001604336"/>
    </source>
</evidence>
<gene>
    <name evidence="2" type="ORF">Adt_45367</name>
</gene>
<name>A0ABD1PE64_9LAMI</name>
<sequence>MRNVFYSHGEVHFINEIDFDYFSKFELDYITEFLGLTQPLGYVYMRTLLSPADGLIQLMSDKDVLGLLKDLSLCKIIDVYFIPPPAPRLIITFEKNIEITEVDYSTEVDVEKQHFGTPIEPIVEKVDEGCNASSVEVEETLVV</sequence>
<evidence type="ECO:0000259" key="1">
    <source>
        <dbReference type="Pfam" id="PF26130"/>
    </source>
</evidence>
<accession>A0ABD1PE64</accession>
<proteinExistence type="predicted"/>
<keyword evidence="3" id="KW-1185">Reference proteome</keyword>
<organism evidence="2 3">
    <name type="scientific">Abeliophyllum distichum</name>
    <dbReference type="NCBI Taxonomy" id="126358"/>
    <lineage>
        <taxon>Eukaryota</taxon>
        <taxon>Viridiplantae</taxon>
        <taxon>Streptophyta</taxon>
        <taxon>Embryophyta</taxon>
        <taxon>Tracheophyta</taxon>
        <taxon>Spermatophyta</taxon>
        <taxon>Magnoliopsida</taxon>
        <taxon>eudicotyledons</taxon>
        <taxon>Gunneridae</taxon>
        <taxon>Pentapetalae</taxon>
        <taxon>asterids</taxon>
        <taxon>lamiids</taxon>
        <taxon>Lamiales</taxon>
        <taxon>Oleaceae</taxon>
        <taxon>Forsythieae</taxon>
        <taxon>Abeliophyllum</taxon>
    </lineage>
</organism>
<comment type="caution">
    <text evidence="2">The sequence shown here is derived from an EMBL/GenBank/DDBJ whole genome shotgun (WGS) entry which is preliminary data.</text>
</comment>
<dbReference type="AlphaFoldDB" id="A0ABD1PE64"/>
<evidence type="ECO:0000313" key="2">
    <source>
        <dbReference type="EMBL" id="KAL2461947.1"/>
    </source>
</evidence>
<dbReference type="Proteomes" id="UP001604336">
    <property type="component" value="Unassembled WGS sequence"/>
</dbReference>
<dbReference type="InterPro" id="IPR058594">
    <property type="entry name" value="PB1-like_dom_pln"/>
</dbReference>
<protein>
    <recommendedName>
        <fullName evidence="1">PB1-like domain-containing protein</fullName>
    </recommendedName>
</protein>
<reference evidence="3" key="1">
    <citation type="submission" date="2024-07" db="EMBL/GenBank/DDBJ databases">
        <title>Two chromosome-level genome assemblies of Korean endemic species Abeliophyllum distichum and Forsythia ovata (Oleaceae).</title>
        <authorList>
            <person name="Jang H."/>
        </authorList>
    </citation>
    <scope>NUCLEOTIDE SEQUENCE [LARGE SCALE GENOMIC DNA]</scope>
</reference>
<feature type="domain" description="PB1-like" evidence="1">
    <location>
        <begin position="3"/>
        <end position="70"/>
    </location>
</feature>